<proteinExistence type="predicted"/>
<name>A0A4D7CAL7_9SPHN</name>
<reference evidence="3" key="1">
    <citation type="submission" date="2019-04" db="EMBL/GenBank/DDBJ databases">
        <title>Complete genome sequence of Sphingomonas sp. W1-2-3.</title>
        <authorList>
            <person name="Im W.T."/>
        </authorList>
    </citation>
    <scope>NUCLEOTIDE SEQUENCE [LARGE SCALE GENOMIC DNA]</scope>
    <source>
        <strain evidence="3">W1-2-3</strain>
    </source>
</reference>
<dbReference type="AlphaFoldDB" id="A0A4D7CAL7"/>
<accession>A0A4D7CAL7</accession>
<dbReference type="InterPro" id="IPR026950">
    <property type="entry name" value="Caps_assemb_Wzi"/>
</dbReference>
<protein>
    <submittedName>
        <fullName evidence="2">Capsule assembly Wzi family protein</fullName>
    </submittedName>
</protein>
<dbReference type="Pfam" id="PF14052">
    <property type="entry name" value="Caps_assemb_Wzi"/>
    <property type="match status" value="1"/>
</dbReference>
<dbReference type="Proteomes" id="UP000298714">
    <property type="component" value="Chromosome"/>
</dbReference>
<organism evidence="2 3">
    <name type="scientific">Hankyongella ginsenosidimutans</name>
    <dbReference type="NCBI Taxonomy" id="1763828"/>
    <lineage>
        <taxon>Bacteria</taxon>
        <taxon>Pseudomonadati</taxon>
        <taxon>Pseudomonadota</taxon>
        <taxon>Alphaproteobacteria</taxon>
        <taxon>Sphingomonadales</taxon>
        <taxon>Sphingomonadaceae</taxon>
        <taxon>Hankyongella</taxon>
    </lineage>
</organism>
<evidence type="ECO:0000313" key="2">
    <source>
        <dbReference type="EMBL" id="QCI80473.1"/>
    </source>
</evidence>
<evidence type="ECO:0000256" key="1">
    <source>
        <dbReference type="SAM" id="SignalP"/>
    </source>
</evidence>
<keyword evidence="1" id="KW-0732">Signal</keyword>
<dbReference type="Gene3D" id="2.40.160.130">
    <property type="entry name" value="Capsule assembly protein Wzi"/>
    <property type="match status" value="2"/>
</dbReference>
<sequence>MTLRLSRALSTLLATATLTLAAPALARPWAEVGDRQLREDIEALADAGMIRGPITSWPLPWRQIAALSERWQIDKLPPHLVVRVNRIRRHMDLAQQSTLVSAELGAGTDSKLVRTFADTNREDAQGSVRVEHNFSENSYVSYGVGYRHGQSGSIIISTMSMASIASATGASMSAPSRAGGGRARRARCCCPTAHAHSRGSASSACSPMPSMCRCCAGSGRGASSFRRPPGRRPYGFRTPAGPQFPLRLQAGIAVRICSLAHGAAVRFGAPCSFSTFTRSFIAAGTENVSDPQQQPGNQLVSFDARWGGEVGRTMTGTVYAQALAEDGGGPAILPDVYSYLAGGRLSGGLDGWTWSAGIEWTDTYGVRYFGENTPNGRSPGVTYLNFIYRDGYSFKDRPIGFSLDGDSQLYSLSASITDPRNNRLSAALRRANINVTDTPGFHISRNTERLWIGEFGANFPTRWGDIAGELRYQTDQPNTPGRRDGDVQRAALAGAVLERNDICWNRYCEAAKLPKQSRNTSISMDRRVACGSSR</sequence>
<feature type="signal peptide" evidence="1">
    <location>
        <begin position="1"/>
        <end position="26"/>
    </location>
</feature>
<feature type="chain" id="PRO_5020383877" evidence="1">
    <location>
        <begin position="27"/>
        <end position="534"/>
    </location>
</feature>
<dbReference type="KEGG" id="hgn:E6W36_16030"/>
<keyword evidence="3" id="KW-1185">Reference proteome</keyword>
<dbReference type="InterPro" id="IPR038636">
    <property type="entry name" value="Wzi_sf"/>
</dbReference>
<evidence type="ECO:0000313" key="3">
    <source>
        <dbReference type="Proteomes" id="UP000298714"/>
    </source>
</evidence>
<dbReference type="EMBL" id="CP039704">
    <property type="protein sequence ID" value="QCI80473.1"/>
    <property type="molecule type" value="Genomic_DNA"/>
</dbReference>
<gene>
    <name evidence="2" type="ORF">E6W36_16030</name>
</gene>